<dbReference type="GO" id="GO:0016787">
    <property type="term" value="F:hydrolase activity"/>
    <property type="evidence" value="ECO:0007669"/>
    <property type="project" value="UniProtKB-KW"/>
</dbReference>
<dbReference type="Proteomes" id="UP000241462">
    <property type="component" value="Unassembled WGS sequence"/>
</dbReference>
<feature type="region of interest" description="Disordered" evidence="4">
    <location>
        <begin position="195"/>
        <end position="254"/>
    </location>
</feature>
<evidence type="ECO:0000256" key="4">
    <source>
        <dbReference type="SAM" id="MobiDB-lite"/>
    </source>
</evidence>
<dbReference type="SMART" id="SM00490">
    <property type="entry name" value="HELICc"/>
    <property type="match status" value="1"/>
</dbReference>
<gene>
    <name evidence="6" type="ORF">BD289DRAFT_94107</name>
</gene>
<dbReference type="PANTHER" id="PTHR45626:SF22">
    <property type="entry name" value="DNA REPAIR PROTEIN RAD5"/>
    <property type="match status" value="1"/>
</dbReference>
<keyword evidence="7" id="KW-1185">Reference proteome</keyword>
<evidence type="ECO:0000313" key="7">
    <source>
        <dbReference type="Proteomes" id="UP000241462"/>
    </source>
</evidence>
<dbReference type="InParanoid" id="A0A2T2ZYE7"/>
<dbReference type="GO" id="GO:0006281">
    <property type="term" value="P:DNA repair"/>
    <property type="evidence" value="ECO:0007669"/>
    <property type="project" value="TreeGrafter"/>
</dbReference>
<protein>
    <recommendedName>
        <fullName evidence="5">Helicase C-terminal domain-containing protein</fullName>
    </recommendedName>
</protein>
<accession>A0A2T2ZYE7</accession>
<feature type="compositionally biased region" description="Low complexity" evidence="4">
    <location>
        <begin position="241"/>
        <end position="251"/>
    </location>
</feature>
<dbReference type="PANTHER" id="PTHR45626">
    <property type="entry name" value="TRANSCRIPTION TERMINATION FACTOR 2-RELATED"/>
    <property type="match status" value="1"/>
</dbReference>
<proteinExistence type="predicted"/>
<dbReference type="InterPro" id="IPR001650">
    <property type="entry name" value="Helicase_C-like"/>
</dbReference>
<evidence type="ECO:0000259" key="5">
    <source>
        <dbReference type="PROSITE" id="PS51194"/>
    </source>
</evidence>
<dbReference type="GO" id="GO:0005524">
    <property type="term" value="F:ATP binding"/>
    <property type="evidence" value="ECO:0007669"/>
    <property type="project" value="UniProtKB-KW"/>
</dbReference>
<dbReference type="GO" id="GO:0005634">
    <property type="term" value="C:nucleus"/>
    <property type="evidence" value="ECO:0007669"/>
    <property type="project" value="TreeGrafter"/>
</dbReference>
<dbReference type="InterPro" id="IPR050628">
    <property type="entry name" value="SNF2_RAD54_helicase_TF"/>
</dbReference>
<organism evidence="6 7">
    <name type="scientific">Coniella lustricola</name>
    <dbReference type="NCBI Taxonomy" id="2025994"/>
    <lineage>
        <taxon>Eukaryota</taxon>
        <taxon>Fungi</taxon>
        <taxon>Dikarya</taxon>
        <taxon>Ascomycota</taxon>
        <taxon>Pezizomycotina</taxon>
        <taxon>Sordariomycetes</taxon>
        <taxon>Sordariomycetidae</taxon>
        <taxon>Diaporthales</taxon>
        <taxon>Schizoparmaceae</taxon>
        <taxon>Coniella</taxon>
    </lineage>
</organism>
<feature type="region of interest" description="Disordered" evidence="4">
    <location>
        <begin position="1014"/>
        <end position="1038"/>
    </location>
</feature>
<sequence>MTAASGPSVQWNHMPEDREVFEIFRRLPLQNHCAITIDQCTYVVTSNHTNLGLAEVRYWGRFSDFLRKDDNGNLRILSLAEFITRALYEMRIQTHDTKIHNHYRVFTSNGLEGKWTHMPRHEHGYRRAIRSYDKAWHSDPARNSAMRFHFHFDNMHTHSPTSEPSAQVVHLLHHRLRHGYGDRFLDPVIDGIQSDYSGSEASSRPSSPTHPSPGDLARLDRSRDVVTPWPKSGSPPRQRPRSQLPTPTRTLGKNISDLNHRFHAVVSTSHRSHSISAAALTSLAAQIKQGDLHNLNGWLPVSPSPSMDEWTRCCSIFPHLQTHALAQDIKARSIRFPWSRLYLTPLQFYSAYLTIQGKGGFLSHDMGLGKTHTVLAACALKGLIAASKARVVGDWGSPFANRHLPRATGPRHGLQCPSQAQRAGDVICYCVPTGMTRRLADVVKPGASLIQVPIATMAAWAQAINAADFKAPAAYNFVIVSQSSEIPPHLRRDLDTFRRAFRMGATAARRTVKNSYDLTWQSHAALECLGNDIFVISHGDETFFKTFQHKPTDLNPRPPLDTVFERSTVYGAPIGLTFIDEAHLPGVYDSNRTPMVMAMCHKWILNADLWLVSSTPLGTKGGLESLVFPMRLVDAHLHTKMPQLADCHKDAVYKKTAEKMQDFLAMFRDMFTTKLVLRFLHSSTFLGQAVSSIQHVRPRLVVAATPRGQRAAVQTLATRSKESVPTHYGHADSLAHAPSVVRDELYFVSLFPAAARLINDGKMHVRDKDVRTKIRALEDRTHVLAIDEVLQHWRHVGRHSPKLHLILSEVERANADRRERPAATTGGGGVVVVVSSAPPDLTRRPSSSSRKQRPAAEDNNLALKKLVILTPTVATAVYLYAWLRLEPSVQVHNINPVLYHEDLSRNARARIEQDFQSLDRNRPGKRTARTLIATMAAAATGMNLQVANYQILTSPCPSAAELGQAFARTNRAGQPLPVHHSILVLDDSPIDRINMACLAQREIKSDPYALDAGLEMKGDGQSDASSGSGGGGHGNGLSHEDIYKILRRRADGRDMEERADSAALPPHAYSEGGWI</sequence>
<name>A0A2T2ZYE7_9PEZI</name>
<evidence type="ECO:0000256" key="2">
    <source>
        <dbReference type="ARBA" id="ARBA00022801"/>
    </source>
</evidence>
<dbReference type="PROSITE" id="PS51194">
    <property type="entry name" value="HELICASE_CTER"/>
    <property type="match status" value="1"/>
</dbReference>
<dbReference type="GO" id="GO:0008094">
    <property type="term" value="F:ATP-dependent activity, acting on DNA"/>
    <property type="evidence" value="ECO:0007669"/>
    <property type="project" value="TreeGrafter"/>
</dbReference>
<dbReference type="Pfam" id="PF00271">
    <property type="entry name" value="Helicase_C"/>
    <property type="match status" value="1"/>
</dbReference>
<dbReference type="InterPro" id="IPR027417">
    <property type="entry name" value="P-loop_NTPase"/>
</dbReference>
<evidence type="ECO:0000256" key="1">
    <source>
        <dbReference type="ARBA" id="ARBA00022741"/>
    </source>
</evidence>
<feature type="domain" description="Helicase C-terminal" evidence="5">
    <location>
        <begin position="855"/>
        <end position="1014"/>
    </location>
</feature>
<evidence type="ECO:0000313" key="6">
    <source>
        <dbReference type="EMBL" id="PSR79517.1"/>
    </source>
</evidence>
<keyword evidence="1" id="KW-0547">Nucleotide-binding</keyword>
<evidence type="ECO:0000256" key="3">
    <source>
        <dbReference type="ARBA" id="ARBA00022840"/>
    </source>
</evidence>
<dbReference type="AlphaFoldDB" id="A0A2T2ZYE7"/>
<feature type="region of interest" description="Disordered" evidence="4">
    <location>
        <begin position="816"/>
        <end position="856"/>
    </location>
</feature>
<keyword evidence="3" id="KW-0067">ATP-binding</keyword>
<keyword evidence="2" id="KW-0378">Hydrolase</keyword>
<dbReference type="EMBL" id="KZ678564">
    <property type="protein sequence ID" value="PSR79517.1"/>
    <property type="molecule type" value="Genomic_DNA"/>
</dbReference>
<dbReference type="STRING" id="2025994.A0A2T2ZYE7"/>
<feature type="compositionally biased region" description="Low complexity" evidence="4">
    <location>
        <begin position="197"/>
        <end position="213"/>
    </location>
</feature>
<dbReference type="SUPFAM" id="SSF52540">
    <property type="entry name" value="P-loop containing nucleoside triphosphate hydrolases"/>
    <property type="match status" value="2"/>
</dbReference>
<reference evidence="6 7" key="1">
    <citation type="journal article" date="2018" name="Mycol. Prog.">
        <title>Coniella lustricola, a new species from submerged detritus.</title>
        <authorList>
            <person name="Raudabaugh D.B."/>
            <person name="Iturriaga T."/>
            <person name="Carver A."/>
            <person name="Mondo S."/>
            <person name="Pangilinan J."/>
            <person name="Lipzen A."/>
            <person name="He G."/>
            <person name="Amirebrahimi M."/>
            <person name="Grigoriev I.V."/>
            <person name="Miller A.N."/>
        </authorList>
    </citation>
    <scope>NUCLEOTIDE SEQUENCE [LARGE SCALE GENOMIC DNA]</scope>
    <source>
        <strain evidence="6 7">B22-T-1</strain>
    </source>
</reference>
<dbReference type="OrthoDB" id="4161342at2759"/>
<dbReference type="Gene3D" id="3.40.50.300">
    <property type="entry name" value="P-loop containing nucleotide triphosphate hydrolases"/>
    <property type="match status" value="2"/>
</dbReference>
<feature type="region of interest" description="Disordered" evidence="4">
    <location>
        <begin position="1054"/>
        <end position="1075"/>
    </location>
</feature>